<feature type="region of interest" description="Disordered" evidence="1">
    <location>
        <begin position="27"/>
        <end position="65"/>
    </location>
</feature>
<protein>
    <recommendedName>
        <fullName evidence="5">Secreted protein</fullName>
    </recommendedName>
</protein>
<evidence type="ECO:0000256" key="2">
    <source>
        <dbReference type="SAM" id="SignalP"/>
    </source>
</evidence>
<organism evidence="3 4">
    <name type="scientific">Agrococcus casei LMG 22410</name>
    <dbReference type="NCBI Taxonomy" id="1255656"/>
    <lineage>
        <taxon>Bacteria</taxon>
        <taxon>Bacillati</taxon>
        <taxon>Actinomycetota</taxon>
        <taxon>Actinomycetes</taxon>
        <taxon>Micrococcales</taxon>
        <taxon>Microbacteriaceae</taxon>
        <taxon>Agrococcus</taxon>
    </lineage>
</organism>
<dbReference type="AlphaFoldDB" id="A0A1R4ERW9"/>
<name>A0A1R4ERW9_9MICO</name>
<feature type="signal peptide" evidence="2">
    <location>
        <begin position="1"/>
        <end position="22"/>
    </location>
</feature>
<sequence length="188" mass="19337">MSRRTQRATAVALSALLIPVLAGCVMQPGTDEETTPPETTTVEETEATTDEPVEETETTDDTATDATTFTDADDFLSQYESAVEPCVDTQTQDVASLVGEQSEALGLDGATMGSCLVDETGSYASAVVLPDTSASINDVEAKAPGFLEGLLQGSQGDSLVVGGNWVVILKGVPDADVIGAFGGETVTP</sequence>
<gene>
    <name evidence="3" type="ORF">CZ674_00500</name>
</gene>
<evidence type="ECO:0000313" key="3">
    <source>
        <dbReference type="EMBL" id="SJM46444.1"/>
    </source>
</evidence>
<feature type="chain" id="PRO_5038771729" description="Secreted protein" evidence="2">
    <location>
        <begin position="23"/>
        <end position="188"/>
    </location>
</feature>
<dbReference type="EMBL" id="FUHU01000003">
    <property type="protein sequence ID" value="SJM46444.1"/>
    <property type="molecule type" value="Genomic_DNA"/>
</dbReference>
<accession>A0A1R4ERW9</accession>
<dbReference type="Proteomes" id="UP000195787">
    <property type="component" value="Unassembled WGS sequence"/>
</dbReference>
<keyword evidence="4" id="KW-1185">Reference proteome</keyword>
<keyword evidence="2" id="KW-0732">Signal</keyword>
<evidence type="ECO:0008006" key="5">
    <source>
        <dbReference type="Google" id="ProtNLM"/>
    </source>
</evidence>
<feature type="compositionally biased region" description="Acidic residues" evidence="1">
    <location>
        <begin position="30"/>
        <end position="63"/>
    </location>
</feature>
<dbReference type="PROSITE" id="PS51257">
    <property type="entry name" value="PROKAR_LIPOPROTEIN"/>
    <property type="match status" value="1"/>
</dbReference>
<evidence type="ECO:0000313" key="4">
    <source>
        <dbReference type="Proteomes" id="UP000195787"/>
    </source>
</evidence>
<dbReference type="GeneID" id="303171690"/>
<reference evidence="3 4" key="1">
    <citation type="submission" date="2017-02" db="EMBL/GenBank/DDBJ databases">
        <authorList>
            <person name="Peterson S.W."/>
        </authorList>
    </citation>
    <scope>NUCLEOTIDE SEQUENCE [LARGE SCALE GENOMIC DNA]</scope>
    <source>
        <strain evidence="3 4">LMG 22410</strain>
    </source>
</reference>
<proteinExistence type="predicted"/>
<evidence type="ECO:0000256" key="1">
    <source>
        <dbReference type="SAM" id="MobiDB-lite"/>
    </source>
</evidence>
<dbReference type="RefSeq" id="WP_086990039.1">
    <property type="nucleotide sequence ID" value="NZ_FUHU01000003.1"/>
</dbReference>